<evidence type="ECO:0000313" key="8">
    <source>
        <dbReference type="Proteomes" id="UP001155010"/>
    </source>
</evidence>
<keyword evidence="2" id="KW-0677">Repeat</keyword>
<sequence>MRVVRWLITFCLLAGVAPGSAWGQSLQARIGAAAPGDTIVVTGGVHEGPFVVDIPLVLRGRNRPHLKGDEQTHVVAVDAADVTIEGFRISGSGTDLGDDHAGVMVRAPRATIRDNHLSDVLHGVYVKGADRAVVVENVIEGPPTVTRRVSPEEARRHDCSVPPGGGDCAVPLPVPQRGNGIHLWSSLHNTVTHNTVHHTRDGVYFSHSNHTYAARNTIHDVRYGLHYMYSDDNTFEHNRFFDNESGSALMYSTRIAVRHNVFRDNRSQRGYGLLLQTVSKSRFAHNRMIQNGTGVYLENSTRNTFADNVVASNYRGIRVTGSSMENRFGRNVIRGNLNTATVSGARATNAWHVDGRGNYWGPRGLLDLNADGVSELPHRTVDLFGERREDFPYVDLLAGSPGLSLLADALARVPGTGIPTITDEHPLVAPPSPPEEEGATGLGSLFTLGIVLLTVGAVALRRRVV</sequence>
<feature type="transmembrane region" description="Helical" evidence="4">
    <location>
        <begin position="441"/>
        <end position="460"/>
    </location>
</feature>
<dbReference type="SMART" id="SM00722">
    <property type="entry name" value="CASH"/>
    <property type="match status" value="2"/>
</dbReference>
<dbReference type="SUPFAM" id="SSF51126">
    <property type="entry name" value="Pectin lyase-like"/>
    <property type="match status" value="1"/>
</dbReference>
<dbReference type="InterPro" id="IPR006633">
    <property type="entry name" value="Carb-bd_sugar_hydrolysis-dom"/>
</dbReference>
<dbReference type="RefSeq" id="WP_259082213.1">
    <property type="nucleotide sequence ID" value="NZ_JANTZN010000001.1"/>
</dbReference>
<dbReference type="InterPro" id="IPR011050">
    <property type="entry name" value="Pectin_lyase_fold/virulence"/>
</dbReference>
<dbReference type="AlphaFoldDB" id="A0A9X2UAI0"/>
<comment type="pathway">
    <text evidence="1">Protein modification; protein ubiquitination.</text>
</comment>
<dbReference type="PANTHER" id="PTHR22990">
    <property type="entry name" value="F-BOX ONLY PROTEIN"/>
    <property type="match status" value="1"/>
</dbReference>
<evidence type="ECO:0000256" key="3">
    <source>
        <dbReference type="ARBA" id="ARBA00022786"/>
    </source>
</evidence>
<feature type="domain" description="Carbohydrate-binding/sugar hydrolysis" evidence="6">
    <location>
        <begin position="33"/>
        <end position="170"/>
    </location>
</feature>
<feature type="chain" id="PRO_5040740827" evidence="5">
    <location>
        <begin position="24"/>
        <end position="465"/>
    </location>
</feature>
<evidence type="ECO:0000256" key="1">
    <source>
        <dbReference type="ARBA" id="ARBA00004906"/>
    </source>
</evidence>
<dbReference type="Pfam" id="PF05048">
    <property type="entry name" value="NosD"/>
    <property type="match status" value="1"/>
</dbReference>
<dbReference type="InterPro" id="IPR012334">
    <property type="entry name" value="Pectin_lyas_fold"/>
</dbReference>
<proteinExistence type="predicted"/>
<dbReference type="InterPro" id="IPR006626">
    <property type="entry name" value="PbH1"/>
</dbReference>
<accession>A0A9X2UAI0</accession>
<gene>
    <name evidence="7" type="ORF">GGP83_002620</name>
</gene>
<evidence type="ECO:0000256" key="2">
    <source>
        <dbReference type="ARBA" id="ARBA00022737"/>
    </source>
</evidence>
<evidence type="ECO:0000313" key="7">
    <source>
        <dbReference type="EMBL" id="MCS3952647.1"/>
    </source>
</evidence>
<dbReference type="InterPro" id="IPR007742">
    <property type="entry name" value="NosD_dom"/>
</dbReference>
<dbReference type="NCBIfam" id="TIGR03804">
    <property type="entry name" value="para_beta_helix"/>
    <property type="match status" value="2"/>
</dbReference>
<dbReference type="Gene3D" id="2.160.20.10">
    <property type="entry name" value="Single-stranded right-handed beta-helix, Pectin lyase-like"/>
    <property type="match status" value="2"/>
</dbReference>
<keyword evidence="3" id="KW-0833">Ubl conjugation pathway</keyword>
<dbReference type="InterPro" id="IPR051550">
    <property type="entry name" value="SCF-Subunits/Alg-Epimerases"/>
</dbReference>
<evidence type="ECO:0000256" key="4">
    <source>
        <dbReference type="SAM" id="Phobius"/>
    </source>
</evidence>
<dbReference type="PANTHER" id="PTHR22990:SF15">
    <property type="entry name" value="F-BOX ONLY PROTEIN 10"/>
    <property type="match status" value="1"/>
</dbReference>
<keyword evidence="4" id="KW-0812">Transmembrane</keyword>
<organism evidence="7 8">
    <name type="scientific">Salinibacter ruber</name>
    <dbReference type="NCBI Taxonomy" id="146919"/>
    <lineage>
        <taxon>Bacteria</taxon>
        <taxon>Pseudomonadati</taxon>
        <taxon>Rhodothermota</taxon>
        <taxon>Rhodothermia</taxon>
        <taxon>Rhodothermales</taxon>
        <taxon>Salinibacteraceae</taxon>
        <taxon>Salinibacter</taxon>
    </lineage>
</organism>
<evidence type="ECO:0000256" key="5">
    <source>
        <dbReference type="SAM" id="SignalP"/>
    </source>
</evidence>
<feature type="signal peptide" evidence="5">
    <location>
        <begin position="1"/>
        <end position="23"/>
    </location>
</feature>
<dbReference type="Proteomes" id="UP001155010">
    <property type="component" value="Unassembled WGS sequence"/>
</dbReference>
<protein>
    <submittedName>
        <fullName evidence="7">Nitrous oxidase accessory protein</fullName>
    </submittedName>
</protein>
<dbReference type="InterPro" id="IPR022441">
    <property type="entry name" value="Para_beta_helix_rpt-2"/>
</dbReference>
<evidence type="ECO:0000259" key="6">
    <source>
        <dbReference type="SMART" id="SM00722"/>
    </source>
</evidence>
<reference evidence="7" key="1">
    <citation type="submission" date="2022-08" db="EMBL/GenBank/DDBJ databases">
        <title>Genomic Encyclopedia of Type Strains, Phase V (KMG-V): Genome sequencing to study the core and pangenomes of soil and plant-associated prokaryotes.</title>
        <authorList>
            <person name="Whitman W."/>
        </authorList>
    </citation>
    <scope>NUCLEOTIDE SEQUENCE</scope>
    <source>
        <strain evidence="7">SP2017</strain>
    </source>
</reference>
<keyword evidence="4" id="KW-0472">Membrane</keyword>
<comment type="caution">
    <text evidence="7">The sequence shown here is derived from an EMBL/GenBank/DDBJ whole genome shotgun (WGS) entry which is preliminary data.</text>
</comment>
<keyword evidence="5" id="KW-0732">Signal</keyword>
<name>A0A9X2UAI0_9BACT</name>
<dbReference type="SMART" id="SM00710">
    <property type="entry name" value="PbH1"/>
    <property type="match status" value="9"/>
</dbReference>
<dbReference type="EMBL" id="JANUBB010000011">
    <property type="protein sequence ID" value="MCS3952647.1"/>
    <property type="molecule type" value="Genomic_DNA"/>
</dbReference>
<keyword evidence="4" id="KW-1133">Transmembrane helix</keyword>
<feature type="domain" description="Carbohydrate-binding/sugar hydrolysis" evidence="6">
    <location>
        <begin position="175"/>
        <end position="320"/>
    </location>
</feature>